<evidence type="ECO:0000313" key="1">
    <source>
        <dbReference type="EMBL" id="JAD24798.1"/>
    </source>
</evidence>
<accession>A0A0A8YG76</accession>
<proteinExistence type="predicted"/>
<name>A0A0A8YG76_ARUDO</name>
<sequence length="11" mass="1209">MGYILQSILGD</sequence>
<reference evidence="1" key="2">
    <citation type="journal article" date="2015" name="Data Brief">
        <title>Shoot transcriptome of the giant reed, Arundo donax.</title>
        <authorList>
            <person name="Barrero R.A."/>
            <person name="Guerrero F.D."/>
            <person name="Moolhuijzen P."/>
            <person name="Goolsby J.A."/>
            <person name="Tidwell J."/>
            <person name="Bellgard S.E."/>
            <person name="Bellgard M.I."/>
        </authorList>
    </citation>
    <scope>NUCLEOTIDE SEQUENCE</scope>
    <source>
        <tissue evidence="1">Shoot tissue taken approximately 20 cm above the soil surface</tissue>
    </source>
</reference>
<organism evidence="1">
    <name type="scientific">Arundo donax</name>
    <name type="common">Giant reed</name>
    <name type="synonym">Donax arundinaceus</name>
    <dbReference type="NCBI Taxonomy" id="35708"/>
    <lineage>
        <taxon>Eukaryota</taxon>
        <taxon>Viridiplantae</taxon>
        <taxon>Streptophyta</taxon>
        <taxon>Embryophyta</taxon>
        <taxon>Tracheophyta</taxon>
        <taxon>Spermatophyta</taxon>
        <taxon>Magnoliopsida</taxon>
        <taxon>Liliopsida</taxon>
        <taxon>Poales</taxon>
        <taxon>Poaceae</taxon>
        <taxon>PACMAD clade</taxon>
        <taxon>Arundinoideae</taxon>
        <taxon>Arundineae</taxon>
        <taxon>Arundo</taxon>
    </lineage>
</organism>
<protein>
    <submittedName>
        <fullName evidence="1">Uncharacterized protein</fullName>
    </submittedName>
</protein>
<reference evidence="1" key="1">
    <citation type="submission" date="2014-09" db="EMBL/GenBank/DDBJ databases">
        <authorList>
            <person name="Magalhaes I.L.F."/>
            <person name="Oliveira U."/>
            <person name="Santos F.R."/>
            <person name="Vidigal T.H.D.A."/>
            <person name="Brescovit A.D."/>
            <person name="Santos A.J."/>
        </authorList>
    </citation>
    <scope>NUCLEOTIDE SEQUENCE</scope>
    <source>
        <tissue evidence="1">Shoot tissue taken approximately 20 cm above the soil surface</tissue>
    </source>
</reference>
<dbReference type="EMBL" id="GBRH01273097">
    <property type="protein sequence ID" value="JAD24798.1"/>
    <property type="molecule type" value="Transcribed_RNA"/>
</dbReference>